<accession>A0AAV6SMS4</accession>
<feature type="compositionally biased region" description="Low complexity" evidence="1">
    <location>
        <begin position="34"/>
        <end position="47"/>
    </location>
</feature>
<reference evidence="2 3" key="1">
    <citation type="journal article" date="2021" name="Sci. Rep.">
        <title>Chromosome anchoring in Senegalese sole (Solea senegalensis) reveals sex-associated markers and genome rearrangements in flatfish.</title>
        <authorList>
            <person name="Guerrero-Cozar I."/>
            <person name="Gomez-Garrido J."/>
            <person name="Berbel C."/>
            <person name="Martinez-Blanch J.F."/>
            <person name="Alioto T."/>
            <person name="Claros M.G."/>
            <person name="Gagnaire P.A."/>
            <person name="Manchado M."/>
        </authorList>
    </citation>
    <scope>NUCLEOTIDE SEQUENCE [LARGE SCALE GENOMIC DNA]</scope>
    <source>
        <strain evidence="2">Sse05_10M</strain>
    </source>
</reference>
<feature type="compositionally biased region" description="Polar residues" evidence="1">
    <location>
        <begin position="13"/>
        <end position="28"/>
    </location>
</feature>
<feature type="compositionally biased region" description="Low complexity" evidence="1">
    <location>
        <begin position="115"/>
        <end position="126"/>
    </location>
</feature>
<proteinExistence type="predicted"/>
<keyword evidence="3" id="KW-1185">Reference proteome</keyword>
<feature type="compositionally biased region" description="Basic and acidic residues" evidence="1">
    <location>
        <begin position="166"/>
        <end position="179"/>
    </location>
</feature>
<feature type="compositionally biased region" description="Polar residues" evidence="1">
    <location>
        <begin position="93"/>
        <end position="114"/>
    </location>
</feature>
<protein>
    <submittedName>
        <fullName evidence="2">Uncharacterized protein</fullName>
    </submittedName>
</protein>
<dbReference type="AlphaFoldDB" id="A0AAV6SMS4"/>
<evidence type="ECO:0000256" key="1">
    <source>
        <dbReference type="SAM" id="MobiDB-lite"/>
    </source>
</evidence>
<dbReference type="EMBL" id="JAGKHQ010000004">
    <property type="protein sequence ID" value="KAG7518594.1"/>
    <property type="molecule type" value="Genomic_DNA"/>
</dbReference>
<name>A0AAV6SMS4_SOLSE</name>
<evidence type="ECO:0000313" key="2">
    <source>
        <dbReference type="EMBL" id="KAG7518594.1"/>
    </source>
</evidence>
<dbReference type="Proteomes" id="UP000693946">
    <property type="component" value="Linkage Group LG12"/>
</dbReference>
<evidence type="ECO:0000313" key="3">
    <source>
        <dbReference type="Proteomes" id="UP000693946"/>
    </source>
</evidence>
<comment type="caution">
    <text evidence="2">The sequence shown here is derived from an EMBL/GenBank/DDBJ whole genome shotgun (WGS) entry which is preliminary data.</text>
</comment>
<organism evidence="2 3">
    <name type="scientific">Solea senegalensis</name>
    <name type="common">Senegalese sole</name>
    <dbReference type="NCBI Taxonomy" id="28829"/>
    <lineage>
        <taxon>Eukaryota</taxon>
        <taxon>Metazoa</taxon>
        <taxon>Chordata</taxon>
        <taxon>Craniata</taxon>
        <taxon>Vertebrata</taxon>
        <taxon>Euteleostomi</taxon>
        <taxon>Actinopterygii</taxon>
        <taxon>Neopterygii</taxon>
        <taxon>Teleostei</taxon>
        <taxon>Neoteleostei</taxon>
        <taxon>Acanthomorphata</taxon>
        <taxon>Carangaria</taxon>
        <taxon>Pleuronectiformes</taxon>
        <taxon>Pleuronectoidei</taxon>
        <taxon>Soleidae</taxon>
        <taxon>Solea</taxon>
    </lineage>
</organism>
<sequence>MVTSPPWRHGDVTMTSCSGPRPQSTQRTAPGLKPPSARSIAPPSSTANPKKHLLTRGEAVPSAKRKKLDAPVPSSGAATSAYDAVNRARNLKQPVQSQRTVPARTQSDVSAVGTSQSCSASGSAAAVKPSAHSHRARLAKPTATVSCAKCVALGEQLKIKEEEIRRLKEDQKGDQRGVDRNQNQGDY</sequence>
<feature type="region of interest" description="Disordered" evidence="1">
    <location>
        <begin position="166"/>
        <end position="187"/>
    </location>
</feature>
<feature type="region of interest" description="Disordered" evidence="1">
    <location>
        <begin position="1"/>
        <end position="142"/>
    </location>
</feature>
<gene>
    <name evidence="2" type="ORF">JOB18_038051</name>
</gene>